<dbReference type="EMBL" id="JAHXZJ010002237">
    <property type="protein sequence ID" value="KAH0546165.1"/>
    <property type="molecule type" value="Genomic_DNA"/>
</dbReference>
<gene>
    <name evidence="1" type="ORF">KQX54_006929</name>
</gene>
<protein>
    <submittedName>
        <fullName evidence="1">Uncharacterized protein</fullName>
    </submittedName>
</protein>
<evidence type="ECO:0000313" key="1">
    <source>
        <dbReference type="EMBL" id="KAH0546165.1"/>
    </source>
</evidence>
<keyword evidence="2" id="KW-1185">Reference proteome</keyword>
<sequence length="151" mass="16811">MEIIVYNLSRTKAVVSLDLSLNTYGQTITHLSLEYQVLYEEYSLLYTANNTSTETTCHRVSISGIPVQLMSATPLSGAVNSWLLFLFHSAVGLGLTNPTLIPQNSSNHQLYHPFPYSLTIEQSGHNAHTYCSPTCVTAGAEREYFTRLCPY</sequence>
<proteinExistence type="predicted"/>
<organism evidence="1 2">
    <name type="scientific">Cotesia glomerata</name>
    <name type="common">Lepidopteran parasitic wasp</name>
    <name type="synonym">Apanteles glomeratus</name>
    <dbReference type="NCBI Taxonomy" id="32391"/>
    <lineage>
        <taxon>Eukaryota</taxon>
        <taxon>Metazoa</taxon>
        <taxon>Ecdysozoa</taxon>
        <taxon>Arthropoda</taxon>
        <taxon>Hexapoda</taxon>
        <taxon>Insecta</taxon>
        <taxon>Pterygota</taxon>
        <taxon>Neoptera</taxon>
        <taxon>Endopterygota</taxon>
        <taxon>Hymenoptera</taxon>
        <taxon>Apocrita</taxon>
        <taxon>Ichneumonoidea</taxon>
        <taxon>Braconidae</taxon>
        <taxon>Microgastrinae</taxon>
        <taxon>Cotesia</taxon>
    </lineage>
</organism>
<comment type="caution">
    <text evidence="1">The sequence shown here is derived from an EMBL/GenBank/DDBJ whole genome shotgun (WGS) entry which is preliminary data.</text>
</comment>
<accession>A0AAV7I7N9</accession>
<dbReference type="Proteomes" id="UP000826195">
    <property type="component" value="Unassembled WGS sequence"/>
</dbReference>
<name>A0AAV7I7N9_COTGL</name>
<reference evidence="1 2" key="1">
    <citation type="journal article" date="2021" name="J. Hered.">
        <title>A chromosome-level genome assembly of the parasitoid wasp, Cotesia glomerata (Hymenoptera: Braconidae).</title>
        <authorList>
            <person name="Pinto B.J."/>
            <person name="Weis J.J."/>
            <person name="Gamble T."/>
            <person name="Ode P.J."/>
            <person name="Paul R."/>
            <person name="Zaspel J.M."/>
        </authorList>
    </citation>
    <scope>NUCLEOTIDE SEQUENCE [LARGE SCALE GENOMIC DNA]</scope>
    <source>
        <strain evidence="1">CgM1</strain>
    </source>
</reference>
<evidence type="ECO:0000313" key="2">
    <source>
        <dbReference type="Proteomes" id="UP000826195"/>
    </source>
</evidence>
<dbReference type="AlphaFoldDB" id="A0AAV7I7N9"/>